<keyword evidence="2" id="KW-0472">Membrane</keyword>
<sequence>MDIRRKRGFTFVEVLFVIVIIGILAAILIPKITTESDRAREAGVDVDFRSFYLSSKTVFTLHDSDEYDTIAKFEELFNKNSSAQIQFSNGEGNLKDPWNNYYQLHASKLEDNNTYVVFTSKGTEAREGWIFEPETLTNKVRWTPETPICDCHKYFLVLGRTPTGQVITDIEPETVYKVVHEGEDPTGGDTGNSEEQDQWAMLGFEVETEGIKVEVPEDGGDVYYQSYPLGAAGGYPPTEGGSGGTGDTGGSGGSGYKTPRFPSPSDYSQTTGGQLLTSGTPMLPAYYLMAWDKTYGGTGSGSGNFQVYTEVPFNFTDSINTGTIISDGESGGEGDKVELEVSVGNGNRIVLSYDIADADPDTKMFKVGSSVTMKALPSSPDYIFSYWRVDGVKDEINDIKTITVQSDTKFTAVFRLNLDVNGGKLYTKSGQGFTEYYENNIVGTDIVTDTWQVGDNVTATLSESGVLSLTGSGDITGYNSVSNYSWYSKKDLINEIIIDNGINISRHAFYNYNVDSVVLKGNNRVNYYYTFNGLTATNVIIGDGSYLESGSSVGSFHNSNITNLTIGKNVILESYESSNSAFGSSSLSAAKIENLTIDSNIPHSGFQNSGIKTLNLGSNATSIGYRAFYKCQIANTPNLSSIDLIGSDAFRMALTNADKIIIKQGTTIGNSAFYRCNINNLILQGENDVDLEAFVELKANSVTIGDGSNLRRGSFNKGIITNLDIGKDVILESYESSYSVFGNSTVNTAAKIENLTIDSNIPISGFLNSEIKTLNIGSNATSIGINAFKGCSIINTPNISNMDSIGTSAFDSALLSADSITIKQGVEIGRYTFRNCNIRDLTLEGNNIVDSDYSFDSLTATNVTIGDGSVIEASYNNGAFYSSTIENLTIGKNVTLETYSNSDSAFGSKYSTSAAKIENLTIDSNIPLIGFQYSDIKTLNIGSNVTSIGGTAFRYNNNLSEALIDNVSGAVTIQSNSFPDTTVITYLK</sequence>
<organism evidence="3 4">
    <name type="scientific">Clostridium aceticum</name>
    <dbReference type="NCBI Taxonomy" id="84022"/>
    <lineage>
        <taxon>Bacteria</taxon>
        <taxon>Bacillati</taxon>
        <taxon>Bacillota</taxon>
        <taxon>Clostridia</taxon>
        <taxon>Eubacteriales</taxon>
        <taxon>Clostridiaceae</taxon>
        <taxon>Clostridium</taxon>
    </lineage>
</organism>
<dbReference type="NCBIfam" id="TIGR02532">
    <property type="entry name" value="IV_pilin_GFxxxE"/>
    <property type="match status" value="1"/>
</dbReference>
<evidence type="ECO:0000256" key="1">
    <source>
        <dbReference type="SAM" id="MobiDB-lite"/>
    </source>
</evidence>
<keyword evidence="4" id="KW-1185">Reference proteome</keyword>
<dbReference type="RefSeq" id="WP_044825249.1">
    <property type="nucleotide sequence ID" value="NZ_CP009687.1"/>
</dbReference>
<dbReference type="Gene3D" id="3.30.700.10">
    <property type="entry name" value="Glycoprotein, Type 4 Pilin"/>
    <property type="match status" value="1"/>
</dbReference>
<evidence type="ECO:0000313" key="4">
    <source>
        <dbReference type="Proteomes" id="UP000035704"/>
    </source>
</evidence>
<dbReference type="InterPro" id="IPR045584">
    <property type="entry name" value="Pilin-like"/>
</dbReference>
<gene>
    <name evidence="3" type="ORF">CACET_c27800</name>
</gene>
<dbReference type="STRING" id="84022.CACET_c27800"/>
<feature type="region of interest" description="Disordered" evidence="1">
    <location>
        <begin position="234"/>
        <end position="275"/>
    </location>
</feature>
<dbReference type="PATRIC" id="fig|84022.5.peg.714"/>
<dbReference type="AlphaFoldDB" id="A0A0D8IBN4"/>
<dbReference type="Gene3D" id="3.80.10.10">
    <property type="entry name" value="Ribonuclease Inhibitor"/>
    <property type="match status" value="3"/>
</dbReference>
<name>A0A0D8IBN4_9CLOT</name>
<dbReference type="SUPFAM" id="SSF54523">
    <property type="entry name" value="Pili subunits"/>
    <property type="match status" value="1"/>
</dbReference>
<evidence type="ECO:0000256" key="2">
    <source>
        <dbReference type="SAM" id="Phobius"/>
    </source>
</evidence>
<protein>
    <submittedName>
        <fullName evidence="3">Type II secretory pathway, pseudopilin PulG</fullName>
    </submittedName>
</protein>
<evidence type="ECO:0000313" key="3">
    <source>
        <dbReference type="EMBL" id="AKL96225.1"/>
    </source>
</evidence>
<dbReference type="EMBL" id="CP009687">
    <property type="protein sequence ID" value="AKL96225.1"/>
    <property type="molecule type" value="Genomic_DNA"/>
</dbReference>
<dbReference type="InterPro" id="IPR012902">
    <property type="entry name" value="N_methyl_site"/>
</dbReference>
<dbReference type="Pfam" id="PF13306">
    <property type="entry name" value="LRR_5"/>
    <property type="match status" value="3"/>
</dbReference>
<dbReference type="Pfam" id="PF07963">
    <property type="entry name" value="N_methyl"/>
    <property type="match status" value="1"/>
</dbReference>
<feature type="transmembrane region" description="Helical" evidence="2">
    <location>
        <begin position="9"/>
        <end position="29"/>
    </location>
</feature>
<feature type="compositionally biased region" description="Gly residues" evidence="1">
    <location>
        <begin position="240"/>
        <end position="255"/>
    </location>
</feature>
<dbReference type="KEGG" id="cace:CACET_c27800"/>
<accession>A0A0D8IBN4</accession>
<dbReference type="InterPro" id="IPR026906">
    <property type="entry name" value="LRR_5"/>
</dbReference>
<keyword evidence="2" id="KW-1133">Transmembrane helix</keyword>
<proteinExistence type="predicted"/>
<dbReference type="Proteomes" id="UP000035704">
    <property type="component" value="Chromosome"/>
</dbReference>
<keyword evidence="2" id="KW-0812">Transmembrane</keyword>
<reference evidence="3 4" key="1">
    <citation type="submission" date="2014-10" db="EMBL/GenBank/DDBJ databases">
        <title>Genome sequence of Clostridium aceticum DSM 1496.</title>
        <authorList>
            <person name="Poehlein A."/>
            <person name="Schiel-Bengelsdorf B."/>
            <person name="Gottschalk G."/>
            <person name="Duerre P."/>
            <person name="Daniel R."/>
        </authorList>
    </citation>
    <scope>NUCLEOTIDE SEQUENCE [LARGE SCALE GENOMIC DNA]</scope>
    <source>
        <strain evidence="3 4">DSM 1496</strain>
    </source>
</reference>
<dbReference type="InterPro" id="IPR032675">
    <property type="entry name" value="LRR_dom_sf"/>
</dbReference>